<dbReference type="PANTHER" id="PTHR47706">
    <property type="entry name" value="NMRA-LIKE FAMILY PROTEIN"/>
    <property type="match status" value="1"/>
</dbReference>
<organism evidence="4 5">
    <name type="scientific">Mollisia scopiformis</name>
    <name type="common">Conifer needle endophyte fungus</name>
    <name type="synonym">Phialocephala scopiformis</name>
    <dbReference type="NCBI Taxonomy" id="149040"/>
    <lineage>
        <taxon>Eukaryota</taxon>
        <taxon>Fungi</taxon>
        <taxon>Dikarya</taxon>
        <taxon>Ascomycota</taxon>
        <taxon>Pezizomycotina</taxon>
        <taxon>Leotiomycetes</taxon>
        <taxon>Helotiales</taxon>
        <taxon>Mollisiaceae</taxon>
        <taxon>Mollisia</taxon>
    </lineage>
</organism>
<dbReference type="InterPro" id="IPR008030">
    <property type="entry name" value="NmrA-like"/>
</dbReference>
<dbReference type="OrthoDB" id="419598at2759"/>
<dbReference type="RefSeq" id="XP_018072140.1">
    <property type="nucleotide sequence ID" value="XM_018221129.1"/>
</dbReference>
<evidence type="ECO:0000256" key="1">
    <source>
        <dbReference type="ARBA" id="ARBA00022857"/>
    </source>
</evidence>
<dbReference type="InParanoid" id="A0A194XC92"/>
<evidence type="ECO:0000313" key="4">
    <source>
        <dbReference type="EMBL" id="KUJ17785.1"/>
    </source>
</evidence>
<dbReference type="InterPro" id="IPR036291">
    <property type="entry name" value="NAD(P)-bd_dom_sf"/>
</dbReference>
<accession>A0A194XC92</accession>
<dbReference type="PANTHER" id="PTHR47706:SF11">
    <property type="entry name" value="ISOFLAVONE REDUCTASE FAMILY PROTEIN (AFU_ORTHOLOGUE AFUA_1G12510)"/>
    <property type="match status" value="1"/>
</dbReference>
<dbReference type="InterPro" id="IPR051609">
    <property type="entry name" value="NmrA/Isoflavone_reductase-like"/>
</dbReference>
<proteinExistence type="predicted"/>
<dbReference type="Gene3D" id="3.40.50.720">
    <property type="entry name" value="NAD(P)-binding Rossmann-like Domain"/>
    <property type="match status" value="1"/>
</dbReference>
<name>A0A194XC92_MOLSC</name>
<keyword evidence="2" id="KW-0560">Oxidoreductase</keyword>
<keyword evidence="1" id="KW-0521">NADP</keyword>
<dbReference type="EMBL" id="KQ947414">
    <property type="protein sequence ID" value="KUJ17785.1"/>
    <property type="molecule type" value="Genomic_DNA"/>
</dbReference>
<evidence type="ECO:0000256" key="2">
    <source>
        <dbReference type="ARBA" id="ARBA00023002"/>
    </source>
</evidence>
<sequence length="292" mass="32556">MSGNSKDNILLFGATGYIGEYILKRLLQEKAKFGRIAIFTSANTASRKGWRNVIEQQIKWIEIAEKSSSVKRFFPSEFGTDIEYGPSSAQEIPHQLKLKVRGALKETSRLEFTYIVTGPYADAVEPAFFGPCAAFPELGSFNVKNKSAVLVRDGTGKISFTSPQDVGKLVVKALFHPLEAKNKALKVNSFRTTPNEILAEFEKQCGEGKWAVKYTSNDELRKLEKDAWSNKHPMAPIFTLRRVWGEGGTLYEKRDNGLIDAEDMQTLSEAVSAAIATQLSGDIDSQKDRKFM</sequence>
<dbReference type="Proteomes" id="UP000070700">
    <property type="component" value="Unassembled WGS sequence"/>
</dbReference>
<protein>
    <submittedName>
        <fullName evidence="4">Putative isoflavone reductase like protein</fullName>
    </submittedName>
</protein>
<dbReference type="AlphaFoldDB" id="A0A194XC92"/>
<dbReference type="SUPFAM" id="SSF51735">
    <property type="entry name" value="NAD(P)-binding Rossmann-fold domains"/>
    <property type="match status" value="1"/>
</dbReference>
<evidence type="ECO:0000259" key="3">
    <source>
        <dbReference type="Pfam" id="PF05368"/>
    </source>
</evidence>
<gene>
    <name evidence="4" type="ORF">LY89DRAFT_747658</name>
</gene>
<dbReference type="GO" id="GO:0016491">
    <property type="term" value="F:oxidoreductase activity"/>
    <property type="evidence" value="ECO:0007669"/>
    <property type="project" value="UniProtKB-KW"/>
</dbReference>
<reference evidence="4 5" key="1">
    <citation type="submission" date="2015-10" db="EMBL/GenBank/DDBJ databases">
        <title>Full genome of DAOMC 229536 Phialocephala scopiformis, a fungal endophyte of spruce producing the potent anti-insectan compound rugulosin.</title>
        <authorList>
            <consortium name="DOE Joint Genome Institute"/>
            <person name="Walker A.K."/>
            <person name="Frasz S.L."/>
            <person name="Seifert K.A."/>
            <person name="Miller J.D."/>
            <person name="Mondo S.J."/>
            <person name="Labutti K."/>
            <person name="Lipzen A."/>
            <person name="Dockter R."/>
            <person name="Kennedy M."/>
            <person name="Grigoriev I.V."/>
            <person name="Spatafora J.W."/>
        </authorList>
    </citation>
    <scope>NUCLEOTIDE SEQUENCE [LARGE SCALE GENOMIC DNA]</scope>
    <source>
        <strain evidence="4 5">CBS 120377</strain>
    </source>
</reference>
<dbReference type="Pfam" id="PF05368">
    <property type="entry name" value="NmrA"/>
    <property type="match status" value="1"/>
</dbReference>
<dbReference type="KEGG" id="psco:LY89DRAFT_747658"/>
<keyword evidence="5" id="KW-1185">Reference proteome</keyword>
<dbReference type="GeneID" id="28830855"/>
<evidence type="ECO:0000313" key="5">
    <source>
        <dbReference type="Proteomes" id="UP000070700"/>
    </source>
</evidence>
<feature type="domain" description="NmrA-like" evidence="3">
    <location>
        <begin position="49"/>
        <end position="207"/>
    </location>
</feature>